<proteinExistence type="predicted"/>
<dbReference type="PANTHER" id="PTHR24403">
    <property type="entry name" value="ZINC FINGER PROTEIN"/>
    <property type="match status" value="1"/>
</dbReference>
<dbReference type="Gene3D" id="3.30.160.60">
    <property type="entry name" value="Classic Zinc Finger"/>
    <property type="match status" value="4"/>
</dbReference>
<dbReference type="EMBL" id="JARQZJ010000127">
    <property type="protein sequence ID" value="KAK9891296.1"/>
    <property type="molecule type" value="Genomic_DNA"/>
</dbReference>
<sequence>MDTIKIETDIFSDFANITKNPENIKCENDIWLSSDREVKKEYVDNNETFVGQAKFESKQTTPFNGRAFIDKLCNYDTECIFFKSSPHERNEEIVAHHQNESLAIKVKQEIDFQENTGNPILKEEIEFVDVQQNENKDDNSIYNEKILRINEEEDLKSCLEDSEVLLVSNITESKFSKKKKHTPRKISSRFNKYILNFSNIVSREQNESTAANSTNPITVCSDLDTSISPFFTLQQQTSSSNEEPCDRTYHNEIDLDPFKCKLCDFRSYIELVVQRHMKAAHPKQKKVINAVQLKMHECIECGFNFRKKSALKRHIEIVHKKEKKFECALCDYRAYSNNYLKDHWESVHSTVKNFNCEICHYGTNRKTHLNVHINAVHLKRKDFKCHLCDYVCSRKVNLKRHVDAVHSKQKNYNCKFCDYQAYSKFSMKAHTDRIHSRGANLKCSECCYETCMKSSLVKHVNIVHLKIKNYKCHLCDHATTRKGRLRSHMEALHSNWKEGPSS</sequence>
<feature type="domain" description="C2H2-type" evidence="6">
    <location>
        <begin position="296"/>
        <end position="324"/>
    </location>
</feature>
<dbReference type="SMART" id="SM00355">
    <property type="entry name" value="ZnF_C2H2"/>
    <property type="match status" value="8"/>
</dbReference>
<protein>
    <recommendedName>
        <fullName evidence="6">C2H2-type domain-containing protein</fullName>
    </recommendedName>
</protein>
<evidence type="ECO:0000313" key="8">
    <source>
        <dbReference type="Proteomes" id="UP001431783"/>
    </source>
</evidence>
<reference evidence="7 8" key="1">
    <citation type="submission" date="2023-03" db="EMBL/GenBank/DDBJ databases">
        <title>Genome insight into feeding habits of ladybird beetles.</title>
        <authorList>
            <person name="Li H.-S."/>
            <person name="Huang Y.-H."/>
            <person name="Pang H."/>
        </authorList>
    </citation>
    <scope>NUCLEOTIDE SEQUENCE [LARGE SCALE GENOMIC DNA]</scope>
    <source>
        <strain evidence="7">SYSU_2023b</strain>
        <tissue evidence="7">Whole body</tissue>
    </source>
</reference>
<feature type="domain" description="C2H2-type" evidence="6">
    <location>
        <begin position="354"/>
        <end position="382"/>
    </location>
</feature>
<dbReference type="PROSITE" id="PS50157">
    <property type="entry name" value="ZINC_FINGER_C2H2_2"/>
    <property type="match status" value="4"/>
</dbReference>
<dbReference type="PANTHER" id="PTHR24403:SF109">
    <property type="entry name" value="ZINC FINGER PROTEIN 845-LIKE"/>
    <property type="match status" value="1"/>
</dbReference>
<feature type="domain" description="C2H2-type" evidence="6">
    <location>
        <begin position="383"/>
        <end position="411"/>
    </location>
</feature>
<organism evidence="7 8">
    <name type="scientific">Henosepilachna vigintioctopunctata</name>
    <dbReference type="NCBI Taxonomy" id="420089"/>
    <lineage>
        <taxon>Eukaryota</taxon>
        <taxon>Metazoa</taxon>
        <taxon>Ecdysozoa</taxon>
        <taxon>Arthropoda</taxon>
        <taxon>Hexapoda</taxon>
        <taxon>Insecta</taxon>
        <taxon>Pterygota</taxon>
        <taxon>Neoptera</taxon>
        <taxon>Endopterygota</taxon>
        <taxon>Coleoptera</taxon>
        <taxon>Polyphaga</taxon>
        <taxon>Cucujiformia</taxon>
        <taxon>Coccinelloidea</taxon>
        <taxon>Coccinellidae</taxon>
        <taxon>Epilachninae</taxon>
        <taxon>Epilachnini</taxon>
        <taxon>Henosepilachna</taxon>
    </lineage>
</organism>
<evidence type="ECO:0000256" key="4">
    <source>
        <dbReference type="ARBA" id="ARBA00022833"/>
    </source>
</evidence>
<keyword evidence="8" id="KW-1185">Reference proteome</keyword>
<feature type="domain" description="C2H2-type" evidence="6">
    <location>
        <begin position="470"/>
        <end position="498"/>
    </location>
</feature>
<evidence type="ECO:0000259" key="6">
    <source>
        <dbReference type="PROSITE" id="PS50157"/>
    </source>
</evidence>
<dbReference type="InterPro" id="IPR013087">
    <property type="entry name" value="Znf_C2H2_type"/>
</dbReference>
<dbReference type="AlphaFoldDB" id="A0AAW1V6G8"/>
<dbReference type="InterPro" id="IPR050688">
    <property type="entry name" value="Zinc_finger/UBP_domain"/>
</dbReference>
<dbReference type="Pfam" id="PF00096">
    <property type="entry name" value="zf-C2H2"/>
    <property type="match status" value="2"/>
</dbReference>
<dbReference type="GO" id="GO:0005634">
    <property type="term" value="C:nucleus"/>
    <property type="evidence" value="ECO:0007669"/>
    <property type="project" value="TreeGrafter"/>
</dbReference>
<comment type="caution">
    <text evidence="7">The sequence shown here is derived from an EMBL/GenBank/DDBJ whole genome shotgun (WGS) entry which is preliminary data.</text>
</comment>
<dbReference type="InterPro" id="IPR036236">
    <property type="entry name" value="Znf_C2H2_sf"/>
</dbReference>
<dbReference type="GO" id="GO:0008270">
    <property type="term" value="F:zinc ion binding"/>
    <property type="evidence" value="ECO:0007669"/>
    <property type="project" value="UniProtKB-KW"/>
</dbReference>
<dbReference type="Proteomes" id="UP001431783">
    <property type="component" value="Unassembled WGS sequence"/>
</dbReference>
<evidence type="ECO:0000256" key="5">
    <source>
        <dbReference type="PROSITE-ProRule" id="PRU00042"/>
    </source>
</evidence>
<evidence type="ECO:0000313" key="7">
    <source>
        <dbReference type="EMBL" id="KAK9891296.1"/>
    </source>
</evidence>
<gene>
    <name evidence="7" type="ORF">WA026_013603</name>
</gene>
<accession>A0AAW1V6G8</accession>
<evidence type="ECO:0000256" key="2">
    <source>
        <dbReference type="ARBA" id="ARBA00022737"/>
    </source>
</evidence>
<keyword evidence="1" id="KW-0479">Metal-binding</keyword>
<dbReference type="SUPFAM" id="SSF57667">
    <property type="entry name" value="beta-beta-alpha zinc fingers"/>
    <property type="match status" value="3"/>
</dbReference>
<name>A0AAW1V6G8_9CUCU</name>
<evidence type="ECO:0000256" key="3">
    <source>
        <dbReference type="ARBA" id="ARBA00022771"/>
    </source>
</evidence>
<dbReference type="PROSITE" id="PS00028">
    <property type="entry name" value="ZINC_FINGER_C2H2_1"/>
    <property type="match status" value="2"/>
</dbReference>
<keyword evidence="2" id="KW-0677">Repeat</keyword>
<keyword evidence="3 5" id="KW-0863">Zinc-finger</keyword>
<evidence type="ECO:0000256" key="1">
    <source>
        <dbReference type="ARBA" id="ARBA00022723"/>
    </source>
</evidence>
<keyword evidence="4" id="KW-0862">Zinc</keyword>
<dbReference type="GO" id="GO:0045944">
    <property type="term" value="P:positive regulation of transcription by RNA polymerase II"/>
    <property type="evidence" value="ECO:0007669"/>
    <property type="project" value="TreeGrafter"/>
</dbReference>